<keyword evidence="1" id="KW-1133">Transmembrane helix</keyword>
<keyword evidence="1" id="KW-0812">Transmembrane</keyword>
<dbReference type="InParanoid" id="A0A409XTR6"/>
<evidence type="ECO:0000313" key="2">
    <source>
        <dbReference type="EMBL" id="PPQ94074.1"/>
    </source>
</evidence>
<organism evidence="2 3">
    <name type="scientific">Psilocybe cyanescens</name>
    <dbReference type="NCBI Taxonomy" id="93625"/>
    <lineage>
        <taxon>Eukaryota</taxon>
        <taxon>Fungi</taxon>
        <taxon>Dikarya</taxon>
        <taxon>Basidiomycota</taxon>
        <taxon>Agaricomycotina</taxon>
        <taxon>Agaricomycetes</taxon>
        <taxon>Agaricomycetidae</taxon>
        <taxon>Agaricales</taxon>
        <taxon>Agaricineae</taxon>
        <taxon>Strophariaceae</taxon>
        <taxon>Psilocybe</taxon>
    </lineage>
</organism>
<dbReference type="OrthoDB" id="3056635at2759"/>
<accession>A0A409XTR6</accession>
<gene>
    <name evidence="2" type="ORF">CVT25_009743</name>
</gene>
<dbReference type="AlphaFoldDB" id="A0A409XTR6"/>
<keyword evidence="3" id="KW-1185">Reference proteome</keyword>
<comment type="caution">
    <text evidence="2">The sequence shown here is derived from an EMBL/GenBank/DDBJ whole genome shotgun (WGS) entry which is preliminary data.</text>
</comment>
<feature type="transmembrane region" description="Helical" evidence="1">
    <location>
        <begin position="61"/>
        <end position="84"/>
    </location>
</feature>
<protein>
    <submittedName>
        <fullName evidence="2">Uncharacterized protein</fullName>
    </submittedName>
</protein>
<feature type="transmembrane region" description="Helical" evidence="1">
    <location>
        <begin position="96"/>
        <end position="114"/>
    </location>
</feature>
<dbReference type="Proteomes" id="UP000283269">
    <property type="component" value="Unassembled WGS sequence"/>
</dbReference>
<evidence type="ECO:0000256" key="1">
    <source>
        <dbReference type="SAM" id="Phobius"/>
    </source>
</evidence>
<keyword evidence="1" id="KW-0472">Membrane</keyword>
<proteinExistence type="predicted"/>
<feature type="transmembrane region" description="Helical" evidence="1">
    <location>
        <begin position="129"/>
        <end position="149"/>
    </location>
</feature>
<evidence type="ECO:0000313" key="3">
    <source>
        <dbReference type="Proteomes" id="UP000283269"/>
    </source>
</evidence>
<sequence length="189" mass="20387">MAANIVPEEVAPLLEKEDLESDVVAKGPEIQVDATTVSSGDSVGPTHERRACDFLIRRSTYYWTALIAQFCHMTTCSIGFGFSVAQSDRGTPTNRAYAAVHRSGTAFLLLVIVLSSENPLVFNDPVRPVVTPLSIGSAFVAAIACMKAARITRLSALKARGTELVNDPERRVPAWYLATTDECAESSIV</sequence>
<dbReference type="EMBL" id="NHYD01000477">
    <property type="protein sequence ID" value="PPQ94074.1"/>
    <property type="molecule type" value="Genomic_DNA"/>
</dbReference>
<name>A0A409XTR6_PSICY</name>
<reference evidence="2 3" key="1">
    <citation type="journal article" date="2018" name="Evol. Lett.">
        <title>Horizontal gene cluster transfer increased hallucinogenic mushroom diversity.</title>
        <authorList>
            <person name="Reynolds H.T."/>
            <person name="Vijayakumar V."/>
            <person name="Gluck-Thaler E."/>
            <person name="Korotkin H.B."/>
            <person name="Matheny P.B."/>
            <person name="Slot J.C."/>
        </authorList>
    </citation>
    <scope>NUCLEOTIDE SEQUENCE [LARGE SCALE GENOMIC DNA]</scope>
    <source>
        <strain evidence="2 3">2631</strain>
    </source>
</reference>